<protein>
    <submittedName>
        <fullName evidence="1">Metal-sensitive transcriptional regulator</fullName>
    </submittedName>
</protein>
<dbReference type="Pfam" id="PF02583">
    <property type="entry name" value="Trns_repr_metal"/>
    <property type="match status" value="1"/>
</dbReference>
<dbReference type="CDD" id="cd10148">
    <property type="entry name" value="CsoR-like_DUF156"/>
    <property type="match status" value="1"/>
</dbReference>
<dbReference type="PANTHER" id="PTHR33677:SF3">
    <property type="entry name" value="COPPER-SENSING TRANSCRIPTIONAL REPRESSOR RICR"/>
    <property type="match status" value="1"/>
</dbReference>
<reference evidence="1 2" key="1">
    <citation type="submission" date="2024-11" db="EMBL/GenBank/DDBJ databases">
        <authorList>
            <person name="Heng Y.C."/>
            <person name="Lim A.C.H."/>
            <person name="Lee J.K.Y."/>
            <person name="Kittelmann S."/>
        </authorList>
    </citation>
    <scope>NUCLEOTIDE SEQUENCE [LARGE SCALE GENOMIC DNA]</scope>
    <source>
        <strain evidence="1 2">WILCCON 0269</strain>
    </source>
</reference>
<dbReference type="InterPro" id="IPR003735">
    <property type="entry name" value="Metal_Tscrpt_repr"/>
</dbReference>
<accession>A0ABW8SP52</accession>
<proteinExistence type="predicted"/>
<sequence>MEEKRLSEKKQIQTRLRRIEGQIKGIEKMIESDICCQDILIQIAAVRAAVNKVGGLVLKNYAKTCLMEDENNKGKNQSIENFVSTVTMFLK</sequence>
<dbReference type="Gene3D" id="1.20.58.1000">
    <property type="entry name" value="Metal-sensitive repressor, helix protomer"/>
    <property type="match status" value="1"/>
</dbReference>
<keyword evidence="2" id="KW-1185">Reference proteome</keyword>
<dbReference type="Proteomes" id="UP001623660">
    <property type="component" value="Unassembled WGS sequence"/>
</dbReference>
<evidence type="ECO:0000313" key="2">
    <source>
        <dbReference type="Proteomes" id="UP001623660"/>
    </source>
</evidence>
<evidence type="ECO:0000313" key="1">
    <source>
        <dbReference type="EMBL" id="MFL0196500.1"/>
    </source>
</evidence>
<organism evidence="1 2">
    <name type="scientific">Candidatus Clostridium eludens</name>
    <dbReference type="NCBI Taxonomy" id="3381663"/>
    <lineage>
        <taxon>Bacteria</taxon>
        <taxon>Bacillati</taxon>
        <taxon>Bacillota</taxon>
        <taxon>Clostridia</taxon>
        <taxon>Eubacteriales</taxon>
        <taxon>Clostridiaceae</taxon>
        <taxon>Clostridium</taxon>
    </lineage>
</organism>
<comment type="caution">
    <text evidence="1">The sequence shown here is derived from an EMBL/GenBank/DDBJ whole genome shotgun (WGS) entry which is preliminary data.</text>
</comment>
<dbReference type="EMBL" id="JBJHZX010000018">
    <property type="protein sequence ID" value="MFL0196500.1"/>
    <property type="molecule type" value="Genomic_DNA"/>
</dbReference>
<dbReference type="PANTHER" id="PTHR33677">
    <property type="entry name" value="TRANSCRIPTIONAL REPRESSOR FRMR-RELATED"/>
    <property type="match status" value="1"/>
</dbReference>
<dbReference type="InterPro" id="IPR038390">
    <property type="entry name" value="Metal_Tscrpt_repr_sf"/>
</dbReference>
<dbReference type="RefSeq" id="WP_406792609.1">
    <property type="nucleotide sequence ID" value="NZ_JBJHZX010000018.1"/>
</dbReference>
<name>A0ABW8SP52_9CLOT</name>
<gene>
    <name evidence="1" type="ORF">ACJDU8_13175</name>
</gene>